<dbReference type="EMBL" id="ML734104">
    <property type="protein sequence ID" value="KAB8212651.1"/>
    <property type="molecule type" value="Genomic_DNA"/>
</dbReference>
<dbReference type="Proteomes" id="UP000326799">
    <property type="component" value="Unassembled WGS sequence"/>
</dbReference>
<proteinExistence type="predicted"/>
<evidence type="ECO:0000313" key="2">
    <source>
        <dbReference type="Proteomes" id="UP000326799"/>
    </source>
</evidence>
<gene>
    <name evidence="1" type="ORF">BDV33DRAFT_186368</name>
</gene>
<evidence type="ECO:0000313" key="1">
    <source>
        <dbReference type="EMBL" id="KAB8212651.1"/>
    </source>
</evidence>
<protein>
    <submittedName>
        <fullName evidence="1">Uncharacterized protein</fullName>
    </submittedName>
</protein>
<organism evidence="1 2">
    <name type="scientific">Aspergillus novoparasiticus</name>
    <dbReference type="NCBI Taxonomy" id="986946"/>
    <lineage>
        <taxon>Eukaryota</taxon>
        <taxon>Fungi</taxon>
        <taxon>Dikarya</taxon>
        <taxon>Ascomycota</taxon>
        <taxon>Pezizomycotina</taxon>
        <taxon>Eurotiomycetes</taxon>
        <taxon>Eurotiomycetidae</taxon>
        <taxon>Eurotiales</taxon>
        <taxon>Aspergillaceae</taxon>
        <taxon>Aspergillus</taxon>
        <taxon>Aspergillus subgen. Circumdati</taxon>
    </lineage>
</organism>
<sequence length="103" mass="11916">MYFIFPPWLSSLSQAIAWRRGFHTTGALFILITANRPSVFLRGRPAIPRYEQRINSLCAQDRTYKNSTLLAVVEDVVTRQHSDMFSRQVVEFVSVAHRARIPH</sequence>
<reference evidence="1 2" key="1">
    <citation type="submission" date="2019-04" db="EMBL/GenBank/DDBJ databases">
        <title>Fungal friends and foes A comparative genomics study of 23 Aspergillus species from section Flavi.</title>
        <authorList>
            <consortium name="DOE Joint Genome Institute"/>
            <person name="Kjaerbolling I."/>
            <person name="Vesth T.C."/>
            <person name="Frisvad J.C."/>
            <person name="Nybo J.L."/>
            <person name="Theobald S."/>
            <person name="Kildgaard S."/>
            <person name="Petersen T.I."/>
            <person name="Kuo A."/>
            <person name="Sato A."/>
            <person name="Lyhne E.K."/>
            <person name="Kogle M.E."/>
            <person name="Wiebenga A."/>
            <person name="Kun R.S."/>
            <person name="Lubbers R.J."/>
            <person name="Makela M.R."/>
            <person name="Barry K."/>
            <person name="Chovatia M."/>
            <person name="Clum A."/>
            <person name="Daum C."/>
            <person name="Haridas S."/>
            <person name="He G."/>
            <person name="LaButti K."/>
            <person name="Lipzen A."/>
            <person name="Mondo S."/>
            <person name="Pangilinan J."/>
            <person name="Riley R."/>
            <person name="Salamov A."/>
            <person name="Simmons B.A."/>
            <person name="Magnuson J.K."/>
            <person name="Henrissat B."/>
            <person name="Mortensen U.H."/>
            <person name="Larsen T.O."/>
            <person name="De vries R.P."/>
            <person name="Grigoriev I.V."/>
            <person name="Machida M."/>
            <person name="Baker S.E."/>
            <person name="Andersen M.R."/>
        </authorList>
    </citation>
    <scope>NUCLEOTIDE SEQUENCE [LARGE SCALE GENOMIC DNA]</scope>
    <source>
        <strain evidence="1 2">CBS 126849</strain>
    </source>
</reference>
<name>A0A5N6E518_9EURO</name>
<keyword evidence="2" id="KW-1185">Reference proteome</keyword>
<accession>A0A5N6E518</accession>
<dbReference type="AlphaFoldDB" id="A0A5N6E518"/>